<keyword evidence="8" id="KW-0472">Membrane</keyword>
<dbReference type="GO" id="GO:0008270">
    <property type="term" value="F:zinc ion binding"/>
    <property type="evidence" value="ECO:0007669"/>
    <property type="project" value="UniProtKB-KW"/>
</dbReference>
<evidence type="ECO:0008006" key="13">
    <source>
        <dbReference type="Google" id="ProtNLM"/>
    </source>
</evidence>
<dbReference type="SUPFAM" id="SSF57850">
    <property type="entry name" value="RING/U-box"/>
    <property type="match status" value="2"/>
</dbReference>
<dbReference type="InterPro" id="IPR031127">
    <property type="entry name" value="E3_UB_ligase_RBR"/>
</dbReference>
<feature type="domain" description="RING-type" evidence="10">
    <location>
        <begin position="4"/>
        <end position="335"/>
    </location>
</feature>
<keyword evidence="8" id="KW-1133">Transmembrane helix</keyword>
<name>A0A4P9XLP6_9FUNG</name>
<gene>
    <name evidence="11" type="ORF">THASP1DRAFT_18073</name>
</gene>
<dbReference type="Gene3D" id="3.30.40.10">
    <property type="entry name" value="Zinc/RING finger domain, C3HC4 (zinc finger)"/>
    <property type="match status" value="1"/>
</dbReference>
<evidence type="ECO:0000313" key="11">
    <source>
        <dbReference type="EMBL" id="RKP06736.1"/>
    </source>
</evidence>
<keyword evidence="6" id="KW-0862">Zinc</keyword>
<dbReference type="EMBL" id="KZ992827">
    <property type="protein sequence ID" value="RKP06736.1"/>
    <property type="molecule type" value="Genomic_DNA"/>
</dbReference>
<evidence type="ECO:0000256" key="7">
    <source>
        <dbReference type="PROSITE-ProRule" id="PRU00175"/>
    </source>
</evidence>
<evidence type="ECO:0000256" key="5">
    <source>
        <dbReference type="ARBA" id="ARBA00022786"/>
    </source>
</evidence>
<keyword evidence="5" id="KW-0833">Ubl conjugation pathway</keyword>
<evidence type="ECO:0000256" key="4">
    <source>
        <dbReference type="ARBA" id="ARBA00022771"/>
    </source>
</evidence>
<protein>
    <recommendedName>
        <fullName evidence="13">RING-type domain-containing protein</fullName>
    </recommendedName>
</protein>
<evidence type="ECO:0000256" key="6">
    <source>
        <dbReference type="ARBA" id="ARBA00022833"/>
    </source>
</evidence>
<dbReference type="GO" id="GO:0016567">
    <property type="term" value="P:protein ubiquitination"/>
    <property type="evidence" value="ECO:0007669"/>
    <property type="project" value="InterPro"/>
</dbReference>
<dbReference type="Proteomes" id="UP000271241">
    <property type="component" value="Unassembled WGS sequence"/>
</dbReference>
<keyword evidence="8" id="KW-0812">Transmembrane</keyword>
<keyword evidence="4 7" id="KW-0863">Zinc-finger</keyword>
<dbReference type="OrthoDB" id="10264956at2759"/>
<keyword evidence="1" id="KW-0808">Transferase</keyword>
<dbReference type="InterPro" id="IPR001841">
    <property type="entry name" value="Znf_RING"/>
</dbReference>
<dbReference type="STRING" id="78915.A0A4P9XLP6"/>
<evidence type="ECO:0000259" key="10">
    <source>
        <dbReference type="PROSITE" id="PS51873"/>
    </source>
</evidence>
<dbReference type="PROSITE" id="PS50089">
    <property type="entry name" value="ZF_RING_2"/>
    <property type="match status" value="1"/>
</dbReference>
<feature type="domain" description="RING-type" evidence="9">
    <location>
        <begin position="8"/>
        <end position="56"/>
    </location>
</feature>
<keyword evidence="3" id="KW-0677">Repeat</keyword>
<dbReference type="AlphaFoldDB" id="A0A4P9XLP6"/>
<evidence type="ECO:0000313" key="12">
    <source>
        <dbReference type="Proteomes" id="UP000271241"/>
    </source>
</evidence>
<sequence length="397" mass="45973">MDYWLERCSICFDHRMEFCLQPCRDQYCFECFQRYVREVVNNSWGLSITEVKCPVCMDVLSQYEWKQYADEETVRRYDEYNKPYRAFSRHCHACDSEINALEAPDTDLEHEHRAEALVALCDRLEAHLRDTSPTKEPDAFSGDMLKRFRADAKNFAEGGSVGIGSMFAYVARRRRINVRMQSARDIEANAIAVQLCRLEIDASVWRDLQFRVVSLFPKTRCGACSKDICMQCGEQTHHHGATCREYLERMLIRRTRSTGGHIDDLRWKLEHSKPCPNCRVLIDRDDGCNRVDCLYCGHRFCWICTESWSEVSDGRVAMAGIRIVLQRLTQCTAPNSAAGSIDAPRDRLQNRQMERTMAARRPSSITKESRPRCVRAFIWMQLVTIGALTTTVLIFVQ</sequence>
<dbReference type="PANTHER" id="PTHR11685">
    <property type="entry name" value="RBR FAMILY RING FINGER AND IBR DOMAIN-CONTAINING"/>
    <property type="match status" value="1"/>
</dbReference>
<dbReference type="Gene3D" id="1.20.120.1750">
    <property type="match status" value="1"/>
</dbReference>
<keyword evidence="12" id="KW-1185">Reference proteome</keyword>
<evidence type="ECO:0000256" key="8">
    <source>
        <dbReference type="SAM" id="Phobius"/>
    </source>
</evidence>
<feature type="transmembrane region" description="Helical" evidence="8">
    <location>
        <begin position="376"/>
        <end position="396"/>
    </location>
</feature>
<keyword evidence="2" id="KW-0479">Metal-binding</keyword>
<accession>A0A4P9XLP6</accession>
<dbReference type="InterPro" id="IPR013083">
    <property type="entry name" value="Znf_RING/FYVE/PHD"/>
</dbReference>
<evidence type="ECO:0000256" key="2">
    <source>
        <dbReference type="ARBA" id="ARBA00022723"/>
    </source>
</evidence>
<evidence type="ECO:0000256" key="3">
    <source>
        <dbReference type="ARBA" id="ARBA00022737"/>
    </source>
</evidence>
<dbReference type="PROSITE" id="PS51873">
    <property type="entry name" value="TRIAD"/>
    <property type="match status" value="1"/>
</dbReference>
<dbReference type="InterPro" id="IPR044066">
    <property type="entry name" value="TRIAD_supradom"/>
</dbReference>
<dbReference type="Pfam" id="PF22191">
    <property type="entry name" value="IBR_1"/>
    <property type="match status" value="1"/>
</dbReference>
<evidence type="ECO:0000259" key="9">
    <source>
        <dbReference type="PROSITE" id="PS50089"/>
    </source>
</evidence>
<organism evidence="11 12">
    <name type="scientific">Thamnocephalis sphaerospora</name>
    <dbReference type="NCBI Taxonomy" id="78915"/>
    <lineage>
        <taxon>Eukaryota</taxon>
        <taxon>Fungi</taxon>
        <taxon>Fungi incertae sedis</taxon>
        <taxon>Zoopagomycota</taxon>
        <taxon>Zoopagomycotina</taxon>
        <taxon>Zoopagomycetes</taxon>
        <taxon>Zoopagales</taxon>
        <taxon>Sigmoideomycetaceae</taxon>
        <taxon>Thamnocephalis</taxon>
    </lineage>
</organism>
<evidence type="ECO:0000256" key="1">
    <source>
        <dbReference type="ARBA" id="ARBA00022679"/>
    </source>
</evidence>
<proteinExistence type="predicted"/>
<dbReference type="GO" id="GO:0004842">
    <property type="term" value="F:ubiquitin-protein transferase activity"/>
    <property type="evidence" value="ECO:0007669"/>
    <property type="project" value="InterPro"/>
</dbReference>
<reference evidence="12" key="1">
    <citation type="journal article" date="2018" name="Nat. Microbiol.">
        <title>Leveraging single-cell genomics to expand the fungal tree of life.</title>
        <authorList>
            <person name="Ahrendt S.R."/>
            <person name="Quandt C.A."/>
            <person name="Ciobanu D."/>
            <person name="Clum A."/>
            <person name="Salamov A."/>
            <person name="Andreopoulos B."/>
            <person name="Cheng J.F."/>
            <person name="Woyke T."/>
            <person name="Pelin A."/>
            <person name="Henrissat B."/>
            <person name="Reynolds N.K."/>
            <person name="Benny G.L."/>
            <person name="Smith M.E."/>
            <person name="James T.Y."/>
            <person name="Grigoriev I.V."/>
        </authorList>
    </citation>
    <scope>NUCLEOTIDE SEQUENCE [LARGE SCALE GENOMIC DNA]</scope>
    <source>
        <strain evidence="12">RSA 1356</strain>
    </source>
</reference>